<dbReference type="SUPFAM" id="SSF53850">
    <property type="entry name" value="Periplasmic binding protein-like II"/>
    <property type="match status" value="1"/>
</dbReference>
<evidence type="ECO:0000313" key="4">
    <source>
        <dbReference type="Proteomes" id="UP000245048"/>
    </source>
</evidence>
<dbReference type="Pfam" id="PF03401">
    <property type="entry name" value="TctC"/>
    <property type="match status" value="1"/>
</dbReference>
<dbReference type="Gene3D" id="3.40.190.10">
    <property type="entry name" value="Periplasmic binding protein-like II"/>
    <property type="match status" value="1"/>
</dbReference>
<dbReference type="InterPro" id="IPR042100">
    <property type="entry name" value="Bug_dom1"/>
</dbReference>
<sequence length="383" mass="40792">MAASARPRPPASASRSMRTGCGPIPPSRGPATCEALIRRDRPGTRAARPQQEASMTQNSRRSLLRRLALAALAACAPLAAGAAEPAFPAREIRFLNPFAPGGTSDLLGRILAEQLTRQVGQNVVVENKTGAGGIVATQELARSAPDGHTMLLASMGILTITPQMQAVPYDVRKDLIPVANVASVYNILVTGPRSQIRSWQDLARIGRERPRDLSCATVGAGSSQQLSCVLFSALTGAQLTQVPYRGGAPAILDIASGRVDVMFGNMPEFLGQIRDGGLRAVAYGAQSASPLMPELPVISKDGLPGFVIPSWFGVVLPGGTPQPIVDRWNTELNRALAAPEVQRRFTENGLERIGGSRDDFQGHIEAARARWGAIIREHNIRPD</sequence>
<dbReference type="Proteomes" id="UP000245048">
    <property type="component" value="Unassembled WGS sequence"/>
</dbReference>
<keyword evidence="4" id="KW-1185">Reference proteome</keyword>
<proteinExistence type="inferred from homology"/>
<accession>A0A2U1V118</accession>
<evidence type="ECO:0000313" key="3">
    <source>
        <dbReference type="EMBL" id="PWC27602.1"/>
    </source>
</evidence>
<evidence type="ECO:0008006" key="5">
    <source>
        <dbReference type="Google" id="ProtNLM"/>
    </source>
</evidence>
<dbReference type="PANTHER" id="PTHR42928:SF5">
    <property type="entry name" value="BLR1237 PROTEIN"/>
    <property type="match status" value="1"/>
</dbReference>
<dbReference type="Gene3D" id="3.40.190.150">
    <property type="entry name" value="Bordetella uptake gene, domain 1"/>
    <property type="match status" value="1"/>
</dbReference>
<dbReference type="CDD" id="cd07012">
    <property type="entry name" value="PBP2_Bug_TTT"/>
    <property type="match status" value="1"/>
</dbReference>
<comment type="caution">
    <text evidence="3">The sequence shown here is derived from an EMBL/GenBank/DDBJ whole genome shotgun (WGS) entry which is preliminary data.</text>
</comment>
<name>A0A2U1V118_9PROT</name>
<dbReference type="AlphaFoldDB" id="A0A2U1V118"/>
<dbReference type="EMBL" id="PDOA01000013">
    <property type="protein sequence ID" value="PWC27602.1"/>
    <property type="molecule type" value="Genomic_DNA"/>
</dbReference>
<feature type="compositionally biased region" description="Low complexity" evidence="2">
    <location>
        <begin position="1"/>
        <end position="16"/>
    </location>
</feature>
<dbReference type="PANTHER" id="PTHR42928">
    <property type="entry name" value="TRICARBOXYLATE-BINDING PROTEIN"/>
    <property type="match status" value="1"/>
</dbReference>
<organism evidence="3 4">
    <name type="scientific">Teichococcus aestuarii</name>
    <dbReference type="NCBI Taxonomy" id="568898"/>
    <lineage>
        <taxon>Bacteria</taxon>
        <taxon>Pseudomonadati</taxon>
        <taxon>Pseudomonadota</taxon>
        <taxon>Alphaproteobacteria</taxon>
        <taxon>Acetobacterales</taxon>
        <taxon>Roseomonadaceae</taxon>
        <taxon>Roseomonas</taxon>
    </lineage>
</organism>
<feature type="region of interest" description="Disordered" evidence="2">
    <location>
        <begin position="1"/>
        <end position="31"/>
    </location>
</feature>
<evidence type="ECO:0000256" key="2">
    <source>
        <dbReference type="SAM" id="MobiDB-lite"/>
    </source>
</evidence>
<protein>
    <recommendedName>
        <fullName evidence="5">Tripartite tricarboxylate transporter substrate binding protein</fullName>
    </recommendedName>
</protein>
<gene>
    <name evidence="3" type="ORF">CR165_17325</name>
</gene>
<evidence type="ECO:0000256" key="1">
    <source>
        <dbReference type="ARBA" id="ARBA00006987"/>
    </source>
</evidence>
<comment type="similarity">
    <text evidence="1">Belongs to the UPF0065 (bug) family.</text>
</comment>
<reference evidence="4" key="1">
    <citation type="submission" date="2017-10" db="EMBL/GenBank/DDBJ databases">
        <authorList>
            <person name="Toshchakov S.V."/>
            <person name="Goeva M.A."/>
        </authorList>
    </citation>
    <scope>NUCLEOTIDE SEQUENCE [LARGE SCALE GENOMIC DNA]</scope>
    <source>
        <strain evidence="4">JR1/69-1-13</strain>
    </source>
</reference>
<dbReference type="InterPro" id="IPR005064">
    <property type="entry name" value="BUG"/>
</dbReference>